<evidence type="ECO:0000256" key="4">
    <source>
        <dbReference type="SAM" id="Phobius"/>
    </source>
</evidence>
<evidence type="ECO:0000313" key="7">
    <source>
        <dbReference type="Proteomes" id="UP001501323"/>
    </source>
</evidence>
<evidence type="ECO:0000259" key="5">
    <source>
        <dbReference type="PROSITE" id="PS51755"/>
    </source>
</evidence>
<keyword evidence="4" id="KW-0812">Transmembrane</keyword>
<feature type="transmembrane region" description="Helical" evidence="4">
    <location>
        <begin position="147"/>
        <end position="165"/>
    </location>
</feature>
<feature type="domain" description="OmpR/PhoB-type" evidence="5">
    <location>
        <begin position="6"/>
        <end position="105"/>
    </location>
</feature>
<comment type="caution">
    <text evidence="6">The sequence shown here is derived from an EMBL/GenBank/DDBJ whole genome shotgun (WGS) entry which is preliminary data.</text>
</comment>
<protein>
    <recommendedName>
        <fullName evidence="5">OmpR/PhoB-type domain-containing protein</fullName>
    </recommendedName>
</protein>
<dbReference type="InterPro" id="IPR016032">
    <property type="entry name" value="Sig_transdc_resp-reg_C-effctor"/>
</dbReference>
<feature type="compositionally biased region" description="Low complexity" evidence="3">
    <location>
        <begin position="113"/>
        <end position="124"/>
    </location>
</feature>
<dbReference type="InterPro" id="IPR011990">
    <property type="entry name" value="TPR-like_helical_dom_sf"/>
</dbReference>
<proteinExistence type="predicted"/>
<gene>
    <name evidence="6" type="ORF">GCM10023332_02920</name>
</gene>
<dbReference type="PROSITE" id="PS51755">
    <property type="entry name" value="OMPR_PHOB"/>
    <property type="match status" value="1"/>
</dbReference>
<dbReference type="Gene3D" id="1.25.40.10">
    <property type="entry name" value="Tetratricopeptide repeat domain"/>
    <property type="match status" value="1"/>
</dbReference>
<accession>A0ABP9DNT4</accession>
<dbReference type="PANTHER" id="PTHR12558">
    <property type="entry name" value="CELL DIVISION CYCLE 16,23,27"/>
    <property type="match status" value="1"/>
</dbReference>
<dbReference type="PANTHER" id="PTHR12558:SF33">
    <property type="entry name" value="BLL7664 PROTEIN"/>
    <property type="match status" value="1"/>
</dbReference>
<reference evidence="7" key="1">
    <citation type="journal article" date="2019" name="Int. J. Syst. Evol. Microbiol.">
        <title>The Global Catalogue of Microorganisms (GCM) 10K type strain sequencing project: providing services to taxonomists for standard genome sequencing and annotation.</title>
        <authorList>
            <consortium name="The Broad Institute Genomics Platform"/>
            <consortium name="The Broad Institute Genome Sequencing Center for Infectious Disease"/>
            <person name="Wu L."/>
            <person name="Ma J."/>
        </authorList>
    </citation>
    <scope>NUCLEOTIDE SEQUENCE [LARGE SCALE GENOMIC DNA]</scope>
    <source>
        <strain evidence="7">JCM 18392</strain>
    </source>
</reference>
<dbReference type="SUPFAM" id="SSF46894">
    <property type="entry name" value="C-terminal effector domain of the bipartite response regulators"/>
    <property type="match status" value="1"/>
</dbReference>
<dbReference type="RefSeq" id="WP_345293724.1">
    <property type="nucleotide sequence ID" value="NZ_BAABJY010000001.1"/>
</dbReference>
<dbReference type="EMBL" id="BAABJY010000001">
    <property type="protein sequence ID" value="GAA4854768.1"/>
    <property type="molecule type" value="Genomic_DNA"/>
</dbReference>
<keyword evidence="7" id="KW-1185">Reference proteome</keyword>
<dbReference type="SMART" id="SM00862">
    <property type="entry name" value="Trans_reg_C"/>
    <property type="match status" value="1"/>
</dbReference>
<evidence type="ECO:0000256" key="3">
    <source>
        <dbReference type="SAM" id="MobiDB-lite"/>
    </source>
</evidence>
<feature type="region of interest" description="Disordered" evidence="3">
    <location>
        <begin position="112"/>
        <end position="140"/>
    </location>
</feature>
<dbReference type="Gene3D" id="3.40.50.10070">
    <property type="entry name" value="TolB, N-terminal domain"/>
    <property type="match status" value="1"/>
</dbReference>
<dbReference type="Proteomes" id="UP001501323">
    <property type="component" value="Unassembled WGS sequence"/>
</dbReference>
<name>A0ABP9DNT4_9GAMM</name>
<feature type="compositionally biased region" description="Basic and acidic residues" evidence="3">
    <location>
        <begin position="131"/>
        <end position="140"/>
    </location>
</feature>
<evidence type="ECO:0000256" key="2">
    <source>
        <dbReference type="PROSITE-ProRule" id="PRU01091"/>
    </source>
</evidence>
<keyword evidence="1 2" id="KW-0238">DNA-binding</keyword>
<dbReference type="InterPro" id="IPR001867">
    <property type="entry name" value="OmpR/PhoB-type_DNA-bd"/>
</dbReference>
<dbReference type="Pfam" id="PF00486">
    <property type="entry name" value="Trans_reg_C"/>
    <property type="match status" value="1"/>
</dbReference>
<dbReference type="InterPro" id="IPR036388">
    <property type="entry name" value="WH-like_DNA-bd_sf"/>
</dbReference>
<dbReference type="Gene3D" id="1.10.10.10">
    <property type="entry name" value="Winged helix-like DNA-binding domain superfamily/Winged helix DNA-binding domain"/>
    <property type="match status" value="1"/>
</dbReference>
<sequence length="642" mass="69556">MDDAPAETYRFPPFRLDLRRRELSRGPGDVVPLTAKAFDTLATLVRHRDRVVSKNELIEAVWPGRIVEENNLSQAISTLRRALGTDASDHRYIVTVPGRGYRFVADAVEGDESPAAPVPAESPSRLPAISTERRSAERRRAMQGPRLAVAGVGVLLLLMAGLVAWRVNGPGPAAEAPAARGPATLAVLPFRSLSAGPRDELLELGLAETLVTRLGRLPALRVRSLSSARQLVVGRDDPVAVGRELAAAYVVDGSTQRVDDHVRVNVKLLSVPDGRTLLARTFDARIDEVFRLQDEISDAVGTSLAIEPRPDASRTAAPCEGHDASAFRTLLRAHYMLHRRAPETIAKFREAIAEDPTCSRAYAGLATAYLFMSHNDAPPDDVFPLARGAALQALKIDPDSAEAHLAHGRYLQLHDWNWRGAEAAMRRAIELNPSLADAHGGLAHLLVTTGRFEEGLSEVRQARDLDPLSPFINALGGGFHSAAGQPDEAEAWVARALELEPDFWIALLVRGGLALDRGDAEAAVADLRRAADRSRRASQVLAVLAMAEVAAGNRPGAEELLRELRRRESAGYLPPTSLAAAHLALGDTAAALDALERGKAVHDVRIGFIKVDARWNPLRNEPRFRALMQALGLREAPAHGRY</sequence>
<keyword evidence="4" id="KW-0472">Membrane</keyword>
<organism evidence="6 7">
    <name type="scientific">Luteimonas vadosa</name>
    <dbReference type="NCBI Taxonomy" id="1165507"/>
    <lineage>
        <taxon>Bacteria</taxon>
        <taxon>Pseudomonadati</taxon>
        <taxon>Pseudomonadota</taxon>
        <taxon>Gammaproteobacteria</taxon>
        <taxon>Lysobacterales</taxon>
        <taxon>Lysobacteraceae</taxon>
        <taxon>Luteimonas</taxon>
    </lineage>
</organism>
<dbReference type="Pfam" id="PF13432">
    <property type="entry name" value="TPR_16"/>
    <property type="match status" value="2"/>
</dbReference>
<evidence type="ECO:0000256" key="1">
    <source>
        <dbReference type="ARBA" id="ARBA00023125"/>
    </source>
</evidence>
<dbReference type="SUPFAM" id="SSF48452">
    <property type="entry name" value="TPR-like"/>
    <property type="match status" value="1"/>
</dbReference>
<feature type="DNA-binding region" description="OmpR/PhoB-type" evidence="2">
    <location>
        <begin position="6"/>
        <end position="105"/>
    </location>
</feature>
<keyword evidence="4" id="KW-1133">Transmembrane helix</keyword>
<dbReference type="CDD" id="cd00383">
    <property type="entry name" value="trans_reg_C"/>
    <property type="match status" value="1"/>
</dbReference>
<evidence type="ECO:0000313" key="6">
    <source>
        <dbReference type="EMBL" id="GAA4854768.1"/>
    </source>
</evidence>